<comment type="caution">
    <text evidence="1">The sequence shown here is derived from an EMBL/GenBank/DDBJ whole genome shotgun (WGS) entry which is preliminary data.</text>
</comment>
<keyword evidence="1" id="KW-0255">Endonuclease</keyword>
<keyword evidence="1" id="KW-0540">Nuclease</keyword>
<reference evidence="1" key="1">
    <citation type="submission" date="2022-09" db="EMBL/GenBank/DDBJ databases">
        <title>Eubacterium sp. LFL-14 isolated from human feces.</title>
        <authorList>
            <person name="Liu F."/>
        </authorList>
    </citation>
    <scope>NUCLEOTIDE SEQUENCE</scope>
    <source>
        <strain evidence="1">LFL-14</strain>
    </source>
</reference>
<evidence type="ECO:0000313" key="2">
    <source>
        <dbReference type="Proteomes" id="UP001431199"/>
    </source>
</evidence>
<protein>
    <submittedName>
        <fullName evidence="1">HpaII family restriction endonuclease</fullName>
        <ecNumber evidence="1">3.1.21.-</ecNumber>
    </submittedName>
</protein>
<dbReference type="EMBL" id="JAODBU010000002">
    <property type="protein sequence ID" value="MCT7397579.1"/>
    <property type="molecule type" value="Genomic_DNA"/>
</dbReference>
<dbReference type="EC" id="3.1.21.-" evidence="1"/>
<dbReference type="GO" id="GO:0016787">
    <property type="term" value="F:hydrolase activity"/>
    <property type="evidence" value="ECO:0007669"/>
    <property type="project" value="UniProtKB-KW"/>
</dbReference>
<dbReference type="Proteomes" id="UP001431199">
    <property type="component" value="Unassembled WGS sequence"/>
</dbReference>
<organism evidence="1 2">
    <name type="scientific">Eubacterium album</name>
    <dbReference type="NCBI Taxonomy" id="2978477"/>
    <lineage>
        <taxon>Bacteria</taxon>
        <taxon>Bacillati</taxon>
        <taxon>Bacillota</taxon>
        <taxon>Clostridia</taxon>
        <taxon>Eubacteriales</taxon>
        <taxon>Eubacteriaceae</taxon>
        <taxon>Eubacterium</taxon>
    </lineage>
</organism>
<dbReference type="InterPro" id="IPR019062">
    <property type="entry name" value="Restrct_endonuc_II_HpaII"/>
</dbReference>
<keyword evidence="2" id="KW-1185">Reference proteome</keyword>
<accession>A0ABT2LWD9</accession>
<dbReference type="GO" id="GO:0004519">
    <property type="term" value="F:endonuclease activity"/>
    <property type="evidence" value="ECO:0007669"/>
    <property type="project" value="UniProtKB-KW"/>
</dbReference>
<gene>
    <name evidence="1" type="ORF">N5B56_00590</name>
</gene>
<proteinExistence type="predicted"/>
<evidence type="ECO:0000313" key="1">
    <source>
        <dbReference type="EMBL" id="MCT7397579.1"/>
    </source>
</evidence>
<name>A0ABT2LWD9_9FIRM</name>
<dbReference type="Pfam" id="PF09561">
    <property type="entry name" value="RE_HpaII"/>
    <property type="match status" value="1"/>
</dbReference>
<dbReference type="RefSeq" id="WP_260978072.1">
    <property type="nucleotide sequence ID" value="NZ_JAODBU010000002.1"/>
</dbReference>
<keyword evidence="1" id="KW-0378">Hydrolase</keyword>
<sequence>MIKGNKGEWSELYVLLRLLAYGKIYAADDQVKKIENVYFPILKIIREEVKGKRLEYKIGENEDVDIYSNDVKIKSISKERLKKEADYLYNEIVNMKSRSFEIEQTEKFANEIECYRLSAPSTDKTDIKIQIHDIHTGFEPVCGFSIKSELGSAPTLLNASGATNFVFEVDGISDEQMENINALSNPKSKIMDRMEQIFSNGKVTYSKAANEKFANNLMLIDSRMEEIIAQVLLCYYRDNISDCREIINKLEEENPLGFPKKGFYEFKFKKFLCSVALGMMPSKEWDGYDEANGGYIIVSADGEVLVYHIYNRDYFEKYLLDNTKLERGSTSRHGFASLYKEDEKMYMNLNLQVRFK</sequence>